<dbReference type="EMBL" id="ABOX02000028">
    <property type="protein sequence ID" value="EEF59399.1"/>
    <property type="molecule type" value="Genomic_DNA"/>
</dbReference>
<sequence length="127" mass="12903">MSTKLYVGNLPFTATENELQDMFAQHGPVTSVDLIMDKFSGRPRGFGFVTMETQEGAQAAVQALNGTDFGGRPLTVNEARPREERGGGGGGGGYRGGGGGGGGGGYRGGGGGGGRGGDRGSRREYRG</sequence>
<feature type="domain" description="RRM" evidence="3">
    <location>
        <begin position="3"/>
        <end position="81"/>
    </location>
</feature>
<evidence type="ECO:0000256" key="2">
    <source>
        <dbReference type="SAM" id="MobiDB-lite"/>
    </source>
</evidence>
<dbReference type="InterPro" id="IPR012677">
    <property type="entry name" value="Nucleotide-bd_a/b_plait_sf"/>
</dbReference>
<dbReference type="InterPro" id="IPR052462">
    <property type="entry name" value="SLIRP/GR-RBP-like"/>
</dbReference>
<dbReference type="InterPro" id="IPR035979">
    <property type="entry name" value="RBD_domain_sf"/>
</dbReference>
<dbReference type="GO" id="GO:0003723">
    <property type="term" value="F:RNA binding"/>
    <property type="evidence" value="ECO:0007669"/>
    <property type="project" value="UniProtKB-KW"/>
</dbReference>
<evidence type="ECO:0000313" key="5">
    <source>
        <dbReference type="Proteomes" id="UP000003688"/>
    </source>
</evidence>
<dbReference type="SMART" id="SM00360">
    <property type="entry name" value="RRM"/>
    <property type="match status" value="1"/>
</dbReference>
<proteinExistence type="predicted"/>
<protein>
    <submittedName>
        <fullName evidence="4">RNP-1 like RNA-binding protein</fullName>
    </submittedName>
</protein>
<keyword evidence="5" id="KW-1185">Reference proteome</keyword>
<dbReference type="Pfam" id="PF00076">
    <property type="entry name" value="RRM_1"/>
    <property type="match status" value="1"/>
</dbReference>
<evidence type="ECO:0000313" key="4">
    <source>
        <dbReference type="EMBL" id="EEF59399.1"/>
    </source>
</evidence>
<dbReference type="SUPFAM" id="SSF54928">
    <property type="entry name" value="RNA-binding domain, RBD"/>
    <property type="match status" value="1"/>
</dbReference>
<dbReference type="InterPro" id="IPR048289">
    <property type="entry name" value="RRM2_NsCP33-like"/>
</dbReference>
<dbReference type="Gene3D" id="3.30.70.330">
    <property type="match status" value="1"/>
</dbReference>
<dbReference type="CDD" id="cd21608">
    <property type="entry name" value="RRM2_NsCP33_like"/>
    <property type="match status" value="1"/>
</dbReference>
<organism evidence="4 5">
    <name type="scientific">Pedosphaera parvula (strain Ellin514)</name>
    <dbReference type="NCBI Taxonomy" id="320771"/>
    <lineage>
        <taxon>Bacteria</taxon>
        <taxon>Pseudomonadati</taxon>
        <taxon>Verrucomicrobiota</taxon>
        <taxon>Pedosphaerae</taxon>
        <taxon>Pedosphaerales</taxon>
        <taxon>Pedosphaeraceae</taxon>
        <taxon>Pedosphaera</taxon>
    </lineage>
</organism>
<keyword evidence="1" id="KW-0694">RNA-binding</keyword>
<dbReference type="InterPro" id="IPR000504">
    <property type="entry name" value="RRM_dom"/>
</dbReference>
<dbReference type="PANTHER" id="PTHR48027">
    <property type="entry name" value="HETEROGENEOUS NUCLEAR RIBONUCLEOPROTEIN 87F-RELATED"/>
    <property type="match status" value="1"/>
</dbReference>
<gene>
    <name evidence="4" type="ORF">Cflav_PD2243</name>
</gene>
<evidence type="ECO:0000256" key="1">
    <source>
        <dbReference type="ARBA" id="ARBA00022884"/>
    </source>
</evidence>
<dbReference type="RefSeq" id="WP_007416541.1">
    <property type="nucleotide sequence ID" value="NZ_ABOX02000028.1"/>
</dbReference>
<feature type="compositionally biased region" description="Basic and acidic residues" evidence="2">
    <location>
        <begin position="116"/>
        <end position="127"/>
    </location>
</feature>
<dbReference type="PROSITE" id="PS50102">
    <property type="entry name" value="RRM"/>
    <property type="match status" value="1"/>
</dbReference>
<name>B9XL48_PEDPL</name>
<dbReference type="AlphaFoldDB" id="B9XL48"/>
<reference evidence="4 5" key="1">
    <citation type="journal article" date="2011" name="J. Bacteriol.">
        <title>Genome sequence of 'Pedosphaera parvula' Ellin514, an aerobic Verrucomicrobial isolate from pasture soil.</title>
        <authorList>
            <person name="Kant R."/>
            <person name="van Passel M.W."/>
            <person name="Sangwan P."/>
            <person name="Palva A."/>
            <person name="Lucas S."/>
            <person name="Copeland A."/>
            <person name="Lapidus A."/>
            <person name="Glavina Del Rio T."/>
            <person name="Dalin E."/>
            <person name="Tice H."/>
            <person name="Bruce D."/>
            <person name="Goodwin L."/>
            <person name="Pitluck S."/>
            <person name="Chertkov O."/>
            <person name="Larimer F.W."/>
            <person name="Land M.L."/>
            <person name="Hauser L."/>
            <person name="Brettin T.S."/>
            <person name="Detter J.C."/>
            <person name="Han S."/>
            <person name="de Vos W.M."/>
            <person name="Janssen P.H."/>
            <person name="Smidt H."/>
        </authorList>
    </citation>
    <scope>NUCLEOTIDE SEQUENCE [LARGE SCALE GENOMIC DNA]</scope>
    <source>
        <strain evidence="4 5">Ellin514</strain>
    </source>
</reference>
<dbReference type="OrthoDB" id="9798855at2"/>
<feature type="compositionally biased region" description="Gly residues" evidence="2">
    <location>
        <begin position="87"/>
        <end position="115"/>
    </location>
</feature>
<feature type="region of interest" description="Disordered" evidence="2">
    <location>
        <begin position="66"/>
        <end position="127"/>
    </location>
</feature>
<comment type="caution">
    <text evidence="4">The sequence shown here is derived from an EMBL/GenBank/DDBJ whole genome shotgun (WGS) entry which is preliminary data.</text>
</comment>
<dbReference type="Proteomes" id="UP000003688">
    <property type="component" value="Unassembled WGS sequence"/>
</dbReference>
<evidence type="ECO:0000259" key="3">
    <source>
        <dbReference type="PROSITE" id="PS50102"/>
    </source>
</evidence>
<dbReference type="STRING" id="320771.Cflav_PD2243"/>
<accession>B9XL48</accession>